<evidence type="ECO:0000313" key="2">
    <source>
        <dbReference type="Proteomes" id="UP000762676"/>
    </source>
</evidence>
<proteinExistence type="predicted"/>
<name>A0AAV4JQZ8_9GAST</name>
<dbReference type="AlphaFoldDB" id="A0AAV4JQZ8"/>
<keyword evidence="2" id="KW-1185">Reference proteome</keyword>
<accession>A0AAV4JQZ8</accession>
<gene>
    <name evidence="1" type="ORF">ElyMa_003407100</name>
</gene>
<evidence type="ECO:0000313" key="1">
    <source>
        <dbReference type="EMBL" id="GFS24113.1"/>
    </source>
</evidence>
<protein>
    <submittedName>
        <fullName evidence="1">Uncharacterized protein</fullName>
    </submittedName>
</protein>
<reference evidence="1 2" key="1">
    <citation type="journal article" date="2021" name="Elife">
        <title>Chloroplast acquisition without the gene transfer in kleptoplastic sea slugs, Plakobranchus ocellatus.</title>
        <authorList>
            <person name="Maeda T."/>
            <person name="Takahashi S."/>
            <person name="Yoshida T."/>
            <person name="Shimamura S."/>
            <person name="Takaki Y."/>
            <person name="Nagai Y."/>
            <person name="Toyoda A."/>
            <person name="Suzuki Y."/>
            <person name="Arimoto A."/>
            <person name="Ishii H."/>
            <person name="Satoh N."/>
            <person name="Nishiyama T."/>
            <person name="Hasebe M."/>
            <person name="Maruyama T."/>
            <person name="Minagawa J."/>
            <person name="Obokata J."/>
            <person name="Shigenobu S."/>
        </authorList>
    </citation>
    <scope>NUCLEOTIDE SEQUENCE [LARGE SCALE GENOMIC DNA]</scope>
</reference>
<sequence length="103" mass="12048">MRGADAGTDHNLVLAKLRLKLKRHVIVNYGKRLKFQVILLQGTNKRTEFQVELKNKFQLLSEIEPEDIDPQWNRIKDSMLATCSSVLGHRYKDWITQETLDKI</sequence>
<dbReference type="EMBL" id="BMAT01007015">
    <property type="protein sequence ID" value="GFS24113.1"/>
    <property type="molecule type" value="Genomic_DNA"/>
</dbReference>
<comment type="caution">
    <text evidence="1">The sequence shown here is derived from an EMBL/GenBank/DDBJ whole genome shotgun (WGS) entry which is preliminary data.</text>
</comment>
<organism evidence="1 2">
    <name type="scientific">Elysia marginata</name>
    <dbReference type="NCBI Taxonomy" id="1093978"/>
    <lineage>
        <taxon>Eukaryota</taxon>
        <taxon>Metazoa</taxon>
        <taxon>Spiralia</taxon>
        <taxon>Lophotrochozoa</taxon>
        <taxon>Mollusca</taxon>
        <taxon>Gastropoda</taxon>
        <taxon>Heterobranchia</taxon>
        <taxon>Euthyneura</taxon>
        <taxon>Panpulmonata</taxon>
        <taxon>Sacoglossa</taxon>
        <taxon>Placobranchoidea</taxon>
        <taxon>Plakobranchidae</taxon>
        <taxon>Elysia</taxon>
    </lineage>
</organism>
<dbReference type="Proteomes" id="UP000762676">
    <property type="component" value="Unassembled WGS sequence"/>
</dbReference>